<keyword evidence="1" id="KW-0175">Coiled coil</keyword>
<dbReference type="OrthoDB" id="2134857at2759"/>
<sequence>GHHCTHPCDLVQSQWWHRQLTEQAKVLLQQHRAEKDAEMQRCKNDLVKLKESFEQAQSDIAQWVRSCGAGRGCPRPGWPRRSGQFGMAGGA</sequence>
<reference evidence="2" key="1">
    <citation type="submission" date="2025-08" db="UniProtKB">
        <authorList>
            <consortium name="Ensembl"/>
        </authorList>
    </citation>
    <scope>IDENTIFICATION</scope>
</reference>
<accession>A0A8C5U6R7</accession>
<evidence type="ECO:0000313" key="3">
    <source>
        <dbReference type="Proteomes" id="UP000694560"/>
    </source>
</evidence>
<dbReference type="Ensembl" id="ENSMCST00000018815.1">
    <property type="protein sequence ID" value="ENSMCSP00000018353.1"/>
    <property type="gene ID" value="ENSMCSG00000012885.1"/>
</dbReference>
<keyword evidence="3" id="KW-1185">Reference proteome</keyword>
<reference evidence="2" key="2">
    <citation type="submission" date="2025-09" db="UniProtKB">
        <authorList>
            <consortium name="Ensembl"/>
        </authorList>
    </citation>
    <scope>IDENTIFICATION</scope>
</reference>
<dbReference type="Proteomes" id="UP000694560">
    <property type="component" value="Unplaced"/>
</dbReference>
<proteinExistence type="predicted"/>
<dbReference type="AlphaFoldDB" id="A0A8C5U6R7"/>
<protein>
    <submittedName>
        <fullName evidence="2">Uncharacterized protein</fullName>
    </submittedName>
</protein>
<evidence type="ECO:0000256" key="1">
    <source>
        <dbReference type="SAM" id="Coils"/>
    </source>
</evidence>
<evidence type="ECO:0000313" key="2">
    <source>
        <dbReference type="Ensembl" id="ENSMCSP00000018353.1"/>
    </source>
</evidence>
<organism evidence="2 3">
    <name type="scientific">Malurus cyaneus samueli</name>
    <dbReference type="NCBI Taxonomy" id="2593467"/>
    <lineage>
        <taxon>Eukaryota</taxon>
        <taxon>Metazoa</taxon>
        <taxon>Chordata</taxon>
        <taxon>Craniata</taxon>
        <taxon>Vertebrata</taxon>
        <taxon>Euteleostomi</taxon>
        <taxon>Archelosauria</taxon>
        <taxon>Archosauria</taxon>
        <taxon>Dinosauria</taxon>
        <taxon>Saurischia</taxon>
        <taxon>Theropoda</taxon>
        <taxon>Coelurosauria</taxon>
        <taxon>Aves</taxon>
        <taxon>Neognathae</taxon>
        <taxon>Neoaves</taxon>
        <taxon>Telluraves</taxon>
        <taxon>Australaves</taxon>
        <taxon>Passeriformes</taxon>
        <taxon>Meliphagoidea</taxon>
        <taxon>Maluridae</taxon>
        <taxon>Malurus</taxon>
    </lineage>
</organism>
<feature type="coiled-coil region" evidence="1">
    <location>
        <begin position="32"/>
        <end position="59"/>
    </location>
</feature>
<name>A0A8C5U6R7_9PASS</name>